<comment type="pathway">
    <text evidence="2 13">Carbohydrate metabolism; tricarboxylic acid cycle; succinate from succinyl-CoA (ligase route): step 1/1.</text>
</comment>
<dbReference type="GO" id="GO:0042709">
    <property type="term" value="C:succinate-CoA ligase complex"/>
    <property type="evidence" value="ECO:0007669"/>
    <property type="project" value="TreeGrafter"/>
</dbReference>
<evidence type="ECO:0000259" key="15">
    <source>
        <dbReference type="Pfam" id="PF08442"/>
    </source>
</evidence>
<dbReference type="UniPathway" id="UPA00223">
    <property type="reaction ID" value="UER00999"/>
</dbReference>
<dbReference type="Gene3D" id="3.30.470.20">
    <property type="entry name" value="ATP-grasp fold, B domain"/>
    <property type="match status" value="1"/>
</dbReference>
<evidence type="ECO:0000259" key="14">
    <source>
        <dbReference type="Pfam" id="PF00549"/>
    </source>
</evidence>
<evidence type="ECO:0000256" key="12">
    <source>
        <dbReference type="ARBA" id="ARBA00054304"/>
    </source>
</evidence>
<dbReference type="FunFam" id="3.30.470.20:FF:000002">
    <property type="entry name" value="Succinate--CoA ligase [ADP-forming] subunit beta"/>
    <property type="match status" value="1"/>
</dbReference>
<evidence type="ECO:0000256" key="11">
    <source>
        <dbReference type="ARBA" id="ARBA00050456"/>
    </source>
</evidence>
<feature type="binding site" evidence="13">
    <location>
        <position position="326"/>
    </location>
    <ligand>
        <name>substrate</name>
        <note>ligand shared with subunit alpha</note>
    </ligand>
</feature>
<dbReference type="GO" id="GO:0000287">
    <property type="term" value="F:magnesium ion binding"/>
    <property type="evidence" value="ECO:0007669"/>
    <property type="project" value="UniProtKB-UniRule"/>
</dbReference>
<evidence type="ECO:0000256" key="9">
    <source>
        <dbReference type="ARBA" id="ARBA00022946"/>
    </source>
</evidence>
<feature type="binding site" evidence="13">
    <location>
        <begin position="383"/>
        <end position="385"/>
    </location>
    <ligand>
        <name>substrate</name>
        <note>ligand shared with subunit alpha</note>
    </ligand>
</feature>
<keyword evidence="10 13" id="KW-0496">Mitochondrion</keyword>
<evidence type="ECO:0000256" key="10">
    <source>
        <dbReference type="ARBA" id="ARBA00023128"/>
    </source>
</evidence>
<dbReference type="SUPFAM" id="SSF56059">
    <property type="entry name" value="Glutathione synthetase ATP-binding domain-like"/>
    <property type="match status" value="1"/>
</dbReference>
<dbReference type="GO" id="GO:0005739">
    <property type="term" value="C:mitochondrion"/>
    <property type="evidence" value="ECO:0007669"/>
    <property type="project" value="UniProtKB-SubCell"/>
</dbReference>
<feature type="site" description="Important for substrate specificity" evidence="13">
    <location>
        <position position="165"/>
    </location>
</feature>
<evidence type="ECO:0000256" key="1">
    <source>
        <dbReference type="ARBA" id="ARBA00004173"/>
    </source>
</evidence>
<dbReference type="RefSeq" id="XP_026070025.1">
    <property type="nucleotide sequence ID" value="XM_026214240.1"/>
</dbReference>
<evidence type="ECO:0000256" key="6">
    <source>
        <dbReference type="ARBA" id="ARBA00022741"/>
    </source>
</evidence>
<keyword evidence="9" id="KW-0809">Transit peptide</keyword>
<feature type="domain" description="ATP-grasp fold succinyl-CoA synthetase-type" evidence="15">
    <location>
        <begin position="58"/>
        <end position="265"/>
    </location>
</feature>
<proteinExistence type="inferred from homology"/>
<dbReference type="PIRSF" id="PIRSF001554">
    <property type="entry name" value="SucCS_beta"/>
    <property type="match status" value="1"/>
</dbReference>
<comment type="function">
    <text evidence="12 13">ATP-specific succinyl-CoA synthetase functions in the citric acid cycle (TCA), coupling the hydrolysis of succinyl-CoA to the synthesis of ATP and thus represents the only step of substrate-level phosphorylation in the TCA. The beta subunit provides nucleotide specificity of the enzyme and binds the substrate succinate, while the binding sites for coenzyme A and phosphate are found in the alpha subunit.</text>
</comment>
<dbReference type="PANTHER" id="PTHR11815">
    <property type="entry name" value="SUCCINYL-COA SYNTHETASE BETA CHAIN"/>
    <property type="match status" value="1"/>
</dbReference>
<organism evidence="16 17">
    <name type="scientific">Carassius auratus</name>
    <name type="common">Goldfish</name>
    <dbReference type="NCBI Taxonomy" id="7957"/>
    <lineage>
        <taxon>Eukaryota</taxon>
        <taxon>Metazoa</taxon>
        <taxon>Chordata</taxon>
        <taxon>Craniata</taxon>
        <taxon>Vertebrata</taxon>
        <taxon>Euteleostomi</taxon>
        <taxon>Actinopterygii</taxon>
        <taxon>Neopterygii</taxon>
        <taxon>Teleostei</taxon>
        <taxon>Ostariophysi</taxon>
        <taxon>Cypriniformes</taxon>
        <taxon>Cyprinidae</taxon>
        <taxon>Cyprininae</taxon>
        <taxon>Carassius</taxon>
    </lineage>
</organism>
<dbReference type="InterPro" id="IPR013815">
    <property type="entry name" value="ATP_grasp_subdomain_1"/>
</dbReference>
<gene>
    <name evidence="17" type="primary">LOC113050853</name>
    <name evidence="13" type="synonym">SUCLA2</name>
</gene>
<evidence type="ECO:0000256" key="7">
    <source>
        <dbReference type="ARBA" id="ARBA00022840"/>
    </source>
</evidence>
<dbReference type="GO" id="GO:0004775">
    <property type="term" value="F:succinate-CoA ligase (ADP-forming) activity"/>
    <property type="evidence" value="ECO:0007669"/>
    <property type="project" value="UniProtKB-UniRule"/>
</dbReference>
<dbReference type="Gene3D" id="3.40.50.261">
    <property type="entry name" value="Succinyl-CoA synthetase domains"/>
    <property type="match status" value="1"/>
</dbReference>
<evidence type="ECO:0000313" key="17">
    <source>
        <dbReference type="RefSeq" id="XP_026070025.1"/>
    </source>
</evidence>
<keyword evidence="5 13" id="KW-0479">Metal-binding</keyword>
<evidence type="ECO:0000256" key="2">
    <source>
        <dbReference type="ARBA" id="ARBA00005064"/>
    </source>
</evidence>
<comment type="cofactor">
    <cofactor evidence="13">
        <name>Mg(2+)</name>
        <dbReference type="ChEBI" id="CHEBI:18420"/>
    </cofactor>
    <text evidence="13">Binds 1 Mg(2+) ion per subunit.</text>
</comment>
<dbReference type="OrthoDB" id="1552at2759"/>
<dbReference type="PANTHER" id="PTHR11815:SF1">
    <property type="entry name" value="SUCCINATE--COA LIGASE [ADP-FORMING] SUBUNIT BETA, MITOCHONDRIAL"/>
    <property type="match status" value="1"/>
</dbReference>
<dbReference type="InterPro" id="IPR016102">
    <property type="entry name" value="Succinyl-CoA_synth-like"/>
</dbReference>
<dbReference type="GeneID" id="113050853"/>
<comment type="catalytic activity">
    <reaction evidence="11 13">
        <text>succinate + ATP + CoA = succinyl-CoA + ADP + phosphate</text>
        <dbReference type="Rhea" id="RHEA:17661"/>
        <dbReference type="ChEBI" id="CHEBI:30031"/>
        <dbReference type="ChEBI" id="CHEBI:30616"/>
        <dbReference type="ChEBI" id="CHEBI:43474"/>
        <dbReference type="ChEBI" id="CHEBI:57287"/>
        <dbReference type="ChEBI" id="CHEBI:57292"/>
        <dbReference type="ChEBI" id="CHEBI:456216"/>
        <dbReference type="EC" id="6.2.1.5"/>
    </reaction>
</comment>
<accession>A0A6P6KDG8</accession>
<feature type="site" description="Important for substrate specificity" evidence="13">
    <location>
        <position position="97"/>
    </location>
</feature>
<feature type="binding site" evidence="13">
    <location>
        <position position="101"/>
    </location>
    <ligand>
        <name>ATP</name>
        <dbReference type="ChEBI" id="CHEBI:30616"/>
    </ligand>
</feature>
<keyword evidence="16" id="KW-1185">Reference proteome</keyword>
<evidence type="ECO:0000256" key="8">
    <source>
        <dbReference type="ARBA" id="ARBA00022842"/>
    </source>
</evidence>
<evidence type="ECO:0000256" key="3">
    <source>
        <dbReference type="ARBA" id="ARBA00022532"/>
    </source>
</evidence>
<dbReference type="Pfam" id="PF00549">
    <property type="entry name" value="Ligase_CoA"/>
    <property type="match status" value="1"/>
</dbReference>
<dbReference type="EC" id="6.2.1.5" evidence="13"/>
<dbReference type="Gene3D" id="3.30.1490.20">
    <property type="entry name" value="ATP-grasp fold, A domain"/>
    <property type="match status" value="1"/>
</dbReference>
<dbReference type="SUPFAM" id="SSF52210">
    <property type="entry name" value="Succinyl-CoA synthetase domains"/>
    <property type="match status" value="1"/>
</dbReference>
<comment type="similarity">
    <text evidence="13">Belongs to the succinate/malate CoA ligase beta subunit family. ATP-specific subunit beta subfamily.</text>
</comment>
<dbReference type="InterPro" id="IPR034723">
    <property type="entry name" value="Succ_CoA_betaA_euk"/>
</dbReference>
<protein>
    <recommendedName>
        <fullName evidence="13">Succinate--CoA ligase [ADP-forming] subunit beta, mitochondrial</fullName>
        <ecNumber evidence="13">6.2.1.5</ecNumber>
    </recommendedName>
    <alternativeName>
        <fullName evidence="13">ATP-specific succinyl-CoA synthetase subunit beta</fullName>
        <shortName evidence="13">A-SCS</shortName>
    </alternativeName>
    <alternativeName>
        <fullName evidence="13">Succinyl-CoA synthetase beta-A chain</fullName>
        <shortName evidence="13">SCS-betaA</shortName>
    </alternativeName>
</protein>
<dbReference type="NCBIfam" id="NF001913">
    <property type="entry name" value="PRK00696.1"/>
    <property type="match status" value="1"/>
</dbReference>
<dbReference type="InterPro" id="IPR005811">
    <property type="entry name" value="SUCC_ACL_C"/>
</dbReference>
<reference evidence="17" key="1">
    <citation type="submission" date="2025-08" db="UniProtKB">
        <authorList>
            <consortium name="RefSeq"/>
        </authorList>
    </citation>
    <scope>IDENTIFICATION</scope>
    <source>
        <strain evidence="17">Wakin</strain>
        <tissue evidence="17">Muscle</tissue>
    </source>
</reference>
<keyword evidence="7 13" id="KW-0067">ATP-binding</keyword>
<keyword evidence="6 13" id="KW-0547">Nucleotide-binding</keyword>
<feature type="binding site" evidence="13">
    <location>
        <position position="275"/>
    </location>
    <ligand>
        <name>Mg(2+)</name>
        <dbReference type="ChEBI" id="CHEBI:18420"/>
    </ligand>
</feature>
<keyword evidence="8 13" id="KW-0460">Magnesium</keyword>
<evidence type="ECO:0000256" key="13">
    <source>
        <dbReference type="HAMAP-Rule" id="MF_03220"/>
    </source>
</evidence>
<dbReference type="GO" id="GO:0005524">
    <property type="term" value="F:ATP binding"/>
    <property type="evidence" value="ECO:0007669"/>
    <property type="project" value="UniProtKB-UniRule"/>
</dbReference>
<dbReference type="Proteomes" id="UP000515129">
    <property type="component" value="Chromosome 31"/>
</dbReference>
<evidence type="ECO:0000256" key="4">
    <source>
        <dbReference type="ARBA" id="ARBA00022598"/>
    </source>
</evidence>
<dbReference type="FunFam" id="3.40.50.261:FF:000001">
    <property type="entry name" value="Succinate--CoA ligase [ADP-forming] subunit beta"/>
    <property type="match status" value="1"/>
</dbReference>
<dbReference type="PROSITE" id="PS01217">
    <property type="entry name" value="SUCCINYL_COA_LIG_3"/>
    <property type="match status" value="1"/>
</dbReference>
<dbReference type="Pfam" id="PF08442">
    <property type="entry name" value="ATP-grasp_2"/>
    <property type="match status" value="1"/>
</dbReference>
<comment type="subcellular location">
    <subcellularLocation>
        <location evidence="1 13">Mitochondrion</location>
    </subcellularLocation>
</comment>
<dbReference type="KEGG" id="caua:113050853"/>
<dbReference type="InterPro" id="IPR013650">
    <property type="entry name" value="ATP-grasp_succ-CoA_synth-type"/>
</dbReference>
<dbReference type="InterPro" id="IPR017866">
    <property type="entry name" value="Succ-CoA_synthase_bsu_CS"/>
</dbReference>
<keyword evidence="3 13" id="KW-0816">Tricarboxylic acid cycle</keyword>
<feature type="domain" description="ATP-citrate synthase/succinyl-CoA ligase C-terminal" evidence="14">
    <location>
        <begin position="324"/>
        <end position="444"/>
    </location>
</feature>
<comment type="subunit">
    <text evidence="13">Heterodimer of an alpha and a beta subunit. The beta subunit determines specificity for ATP.</text>
</comment>
<keyword evidence="4 13" id="KW-0436">Ligase</keyword>
<evidence type="ECO:0000313" key="16">
    <source>
        <dbReference type="Proteomes" id="UP000515129"/>
    </source>
</evidence>
<dbReference type="HAMAP" id="MF_03220">
    <property type="entry name" value="Succ_CoA_betaA_euk"/>
    <property type="match status" value="1"/>
</dbReference>
<dbReference type="AlphaFoldDB" id="A0A6P6KDG8"/>
<dbReference type="HAMAP" id="MF_00558">
    <property type="entry name" value="Succ_CoA_beta"/>
    <property type="match status" value="1"/>
</dbReference>
<feature type="binding site" evidence="13">
    <location>
        <position position="261"/>
    </location>
    <ligand>
        <name>Mg(2+)</name>
        <dbReference type="ChEBI" id="CHEBI:18420"/>
    </ligand>
</feature>
<dbReference type="GO" id="GO:0006104">
    <property type="term" value="P:succinyl-CoA metabolic process"/>
    <property type="evidence" value="ECO:0007669"/>
    <property type="project" value="TreeGrafter"/>
</dbReference>
<dbReference type="NCBIfam" id="TIGR01016">
    <property type="entry name" value="sucCoAbeta"/>
    <property type="match status" value="1"/>
</dbReference>
<dbReference type="InterPro" id="IPR005809">
    <property type="entry name" value="Succ_CoA_ligase-like_bsu"/>
</dbReference>
<name>A0A6P6KDG8_CARAU</name>
<dbReference type="FunFam" id="3.30.1490.20:FF:000040">
    <property type="entry name" value="Succinate--CoA ligase [ADP-forming] subunit beta mitochondrial"/>
    <property type="match status" value="1"/>
</dbReference>
<dbReference type="GO" id="GO:0006099">
    <property type="term" value="P:tricarboxylic acid cycle"/>
    <property type="evidence" value="ECO:0007669"/>
    <property type="project" value="UniProtKB-UniRule"/>
</dbReference>
<evidence type="ECO:0000256" key="5">
    <source>
        <dbReference type="ARBA" id="ARBA00022723"/>
    </source>
</evidence>
<sequence length="466" mass="50032">MATSLICGRLSAGLRNSGSRTTLSSAAKVLGGTSGLFGNHGNQWSPTLSVQQQRNLSLHEYMSIGLLKEAGISVPAGLVASTPDEAYAVAKQIGSKDLVVKAQVLAGGRGKGSFEGGLKGGVRIVYSPEEARDISSKMIGKKLFTKQTGEAGRICNQVFICERRYPRREYYFAITMERSFQGPVLIGSSQGGVNIEDVAAENPDAIVKEPIDIIEGIKMDQAIKVAEKMGFPPALINEAAENMLKLYDVFMKYDASMVEINPMVEDSSGIVMCMDAKINFDSNAAYRQKKVFDMRDWTQEDARDREAAKADLNYIGLDGTIGCLVNGAGLAMATMDIIKLHGGTPANFLDVGGGATAQQVTEAFKLITSDKKVQAILVNIFGGIMRCDVIAQGIIIAVTDLELKIPIVVRLQGTRVDDAKALIASSPLKILACDDLDEAAKMVVKLSEIVSLAKEAQVDVKFQLPI</sequence>
<feature type="binding site" evidence="13">
    <location>
        <begin position="108"/>
        <end position="110"/>
    </location>
    <ligand>
        <name>ATP</name>
        <dbReference type="ChEBI" id="CHEBI:30616"/>
    </ligand>
</feature>